<reference evidence="7 8" key="1">
    <citation type="submission" date="2024-04" db="EMBL/GenBank/DDBJ databases">
        <title>draft genome sequnece of Paenibacillus filicis.</title>
        <authorList>
            <person name="Kim D.-U."/>
        </authorList>
    </citation>
    <scope>NUCLEOTIDE SEQUENCE [LARGE SCALE GENOMIC DNA]</scope>
    <source>
        <strain evidence="7 8">KACC14197</strain>
    </source>
</reference>
<dbReference type="RefSeq" id="WP_341416371.1">
    <property type="nucleotide sequence ID" value="NZ_JBBPCC010000009.1"/>
</dbReference>
<keyword evidence="4 7" id="KW-0067">ATP-binding</keyword>
<dbReference type="SUPFAM" id="SSF52540">
    <property type="entry name" value="P-loop containing nucleoside triphosphate hydrolases"/>
    <property type="match status" value="1"/>
</dbReference>
<protein>
    <submittedName>
        <fullName evidence="7">ABC transporter ATP-binding protein</fullName>
    </submittedName>
</protein>
<dbReference type="SMART" id="SM00382">
    <property type="entry name" value="AAA"/>
    <property type="match status" value="1"/>
</dbReference>
<dbReference type="PROSITE" id="PS00211">
    <property type="entry name" value="ABC_TRANSPORTER_1"/>
    <property type="match status" value="1"/>
</dbReference>
<dbReference type="PANTHER" id="PTHR43820">
    <property type="entry name" value="HIGH-AFFINITY BRANCHED-CHAIN AMINO ACID TRANSPORT ATP-BINDING PROTEIN LIVF"/>
    <property type="match status" value="1"/>
</dbReference>
<dbReference type="EMBL" id="JBBPCC010000009">
    <property type="protein sequence ID" value="MEK8129270.1"/>
    <property type="molecule type" value="Genomic_DNA"/>
</dbReference>
<dbReference type="CDD" id="cd03224">
    <property type="entry name" value="ABC_TM1139_LivF_branched"/>
    <property type="match status" value="1"/>
</dbReference>
<feature type="domain" description="ABC transporter" evidence="6">
    <location>
        <begin position="2"/>
        <end position="233"/>
    </location>
</feature>
<evidence type="ECO:0000313" key="7">
    <source>
        <dbReference type="EMBL" id="MEK8129270.1"/>
    </source>
</evidence>
<dbReference type="InterPro" id="IPR003593">
    <property type="entry name" value="AAA+_ATPase"/>
</dbReference>
<keyword evidence="3" id="KW-0547">Nucleotide-binding</keyword>
<dbReference type="Pfam" id="PF00005">
    <property type="entry name" value="ABC_tran"/>
    <property type="match status" value="1"/>
</dbReference>
<dbReference type="PROSITE" id="PS50893">
    <property type="entry name" value="ABC_TRANSPORTER_2"/>
    <property type="match status" value="1"/>
</dbReference>
<dbReference type="PANTHER" id="PTHR43820:SF4">
    <property type="entry name" value="HIGH-AFFINITY BRANCHED-CHAIN AMINO ACID TRANSPORT ATP-BINDING PROTEIN LIVF"/>
    <property type="match status" value="1"/>
</dbReference>
<sequence length="243" mass="26231">MLSLERLTVGYDSGPVIHDVSLQVAEGQIIGLIGANGAGKSTVLRTISGLVRPSSGSIRFAGQDLTKLAAHRIPQLGISHVPEGRRIFADLTVEDNLHLGAYRHGWRAVKRDFEYVYSLFPVLLERRTQRAGSLSGGEQQMLALGRALMSRPTLLLLDEPSLGLAPLIVRNVFRIIREIHARGVTVLLVEQNVNLALSCAHHAYVLQSGRVVLEGDASRLRQDSGLMSAYLGGGTQTGQAVNG</sequence>
<keyword evidence="5" id="KW-0029">Amino-acid transport</keyword>
<evidence type="ECO:0000256" key="4">
    <source>
        <dbReference type="ARBA" id="ARBA00022840"/>
    </source>
</evidence>
<dbReference type="Proteomes" id="UP001469365">
    <property type="component" value="Unassembled WGS sequence"/>
</dbReference>
<keyword evidence="8" id="KW-1185">Reference proteome</keyword>
<dbReference type="Gene3D" id="3.40.50.300">
    <property type="entry name" value="P-loop containing nucleotide triphosphate hydrolases"/>
    <property type="match status" value="1"/>
</dbReference>
<evidence type="ECO:0000256" key="3">
    <source>
        <dbReference type="ARBA" id="ARBA00022741"/>
    </source>
</evidence>
<comment type="caution">
    <text evidence="7">The sequence shown here is derived from an EMBL/GenBank/DDBJ whole genome shotgun (WGS) entry which is preliminary data.</text>
</comment>
<dbReference type="InterPro" id="IPR027417">
    <property type="entry name" value="P-loop_NTPase"/>
</dbReference>
<comment type="similarity">
    <text evidence="1">Belongs to the ABC transporter superfamily.</text>
</comment>
<evidence type="ECO:0000256" key="2">
    <source>
        <dbReference type="ARBA" id="ARBA00022448"/>
    </source>
</evidence>
<dbReference type="GO" id="GO:0005524">
    <property type="term" value="F:ATP binding"/>
    <property type="evidence" value="ECO:0007669"/>
    <property type="project" value="UniProtKB-KW"/>
</dbReference>
<dbReference type="InterPro" id="IPR052156">
    <property type="entry name" value="BCAA_Transport_ATP-bd_LivF"/>
</dbReference>
<dbReference type="InterPro" id="IPR003439">
    <property type="entry name" value="ABC_transporter-like_ATP-bd"/>
</dbReference>
<proteinExistence type="inferred from homology"/>
<evidence type="ECO:0000313" key="8">
    <source>
        <dbReference type="Proteomes" id="UP001469365"/>
    </source>
</evidence>
<evidence type="ECO:0000259" key="6">
    <source>
        <dbReference type="PROSITE" id="PS50893"/>
    </source>
</evidence>
<dbReference type="InterPro" id="IPR017871">
    <property type="entry name" value="ABC_transporter-like_CS"/>
</dbReference>
<gene>
    <name evidence="7" type="ORF">WMW72_15290</name>
</gene>
<name>A0ABU9DMH0_9BACL</name>
<evidence type="ECO:0000256" key="1">
    <source>
        <dbReference type="ARBA" id="ARBA00005417"/>
    </source>
</evidence>
<organism evidence="7 8">
    <name type="scientific">Paenibacillus filicis</name>
    <dbReference type="NCBI Taxonomy" id="669464"/>
    <lineage>
        <taxon>Bacteria</taxon>
        <taxon>Bacillati</taxon>
        <taxon>Bacillota</taxon>
        <taxon>Bacilli</taxon>
        <taxon>Bacillales</taxon>
        <taxon>Paenibacillaceae</taxon>
        <taxon>Paenibacillus</taxon>
    </lineage>
</organism>
<evidence type="ECO:0000256" key="5">
    <source>
        <dbReference type="ARBA" id="ARBA00022970"/>
    </source>
</evidence>
<keyword evidence="2" id="KW-0813">Transport</keyword>
<accession>A0ABU9DMH0</accession>